<dbReference type="EMBL" id="DRUB01000029">
    <property type="protein sequence ID" value="HHR95485.1"/>
    <property type="molecule type" value="Genomic_DNA"/>
</dbReference>
<dbReference type="Gene3D" id="3.30.70.60">
    <property type="match status" value="1"/>
</dbReference>
<evidence type="ECO:0000256" key="2">
    <source>
        <dbReference type="ARBA" id="ARBA00007411"/>
    </source>
</evidence>
<accession>A0A7C5XKM9</accession>
<sequence>MTGKVVAVIRVYPKELTENFEPLVNKVRNVIKDKVYELMKWEATDIAFGYKALDLYFLMPEDIDRGTEELEELIKSIEDIDNIDVIYITRIGV</sequence>
<keyword evidence="5" id="KW-0648">Protein biosynthesis</keyword>
<dbReference type="PANTHER" id="PTHR39647:SF1">
    <property type="entry name" value="ELONGATION FACTOR 1-BETA"/>
    <property type="match status" value="1"/>
</dbReference>
<dbReference type="EMBL" id="DRZI01000254">
    <property type="protein sequence ID" value="HHP82184.1"/>
    <property type="molecule type" value="Genomic_DNA"/>
</dbReference>
<dbReference type="InterPro" id="IPR014038">
    <property type="entry name" value="EF1B_bsu/dsu_GNE"/>
</dbReference>
<comment type="function">
    <text evidence="1">Promotes the exchange of GDP for GTP in EF-1-alpha/GDP, thus allowing the regeneration of EF-1-alpha/GTP that could then be used to form the ternary complex EF-1-alpha/GTP/AAtRNA.</text>
</comment>
<dbReference type="NCBIfam" id="NF001670">
    <property type="entry name" value="PRK00435.1"/>
    <property type="match status" value="1"/>
</dbReference>
<organism evidence="7">
    <name type="scientific">Ignisphaera aggregans</name>
    <dbReference type="NCBI Taxonomy" id="334771"/>
    <lineage>
        <taxon>Archaea</taxon>
        <taxon>Thermoproteota</taxon>
        <taxon>Thermoprotei</taxon>
        <taxon>Desulfurococcales</taxon>
        <taxon>Desulfurococcaceae</taxon>
        <taxon>Ignisphaera</taxon>
    </lineage>
</organism>
<dbReference type="SUPFAM" id="SSF54984">
    <property type="entry name" value="eEF-1beta-like"/>
    <property type="match status" value="1"/>
</dbReference>
<dbReference type="SMART" id="SM00888">
    <property type="entry name" value="EF1_GNE"/>
    <property type="match status" value="1"/>
</dbReference>
<dbReference type="Pfam" id="PF00736">
    <property type="entry name" value="EF1_GNE"/>
    <property type="match status" value="1"/>
</dbReference>
<dbReference type="AlphaFoldDB" id="A0A7C5XKM9"/>
<comment type="caution">
    <text evidence="7">The sequence shown here is derived from an EMBL/GenBank/DDBJ whole genome shotgun (WGS) entry which is preliminary data.</text>
</comment>
<evidence type="ECO:0000256" key="4">
    <source>
        <dbReference type="ARBA" id="ARBA00022768"/>
    </source>
</evidence>
<keyword evidence="4 7" id="KW-0251">Elongation factor</keyword>
<dbReference type="InterPro" id="IPR036219">
    <property type="entry name" value="eEF-1beta-like_sf"/>
</dbReference>
<dbReference type="InterPro" id="IPR014717">
    <property type="entry name" value="Transl_elong_EF1B/ribsomal_bS6"/>
</dbReference>
<comment type="similarity">
    <text evidence="2">Belongs to the EF-1-beta/EF-1-delta family.</text>
</comment>
<dbReference type="PANTHER" id="PTHR39647">
    <property type="entry name" value="ELONGATION FACTOR 1-BETA"/>
    <property type="match status" value="1"/>
</dbReference>
<evidence type="ECO:0000259" key="6">
    <source>
        <dbReference type="SMART" id="SM00888"/>
    </source>
</evidence>
<proteinExistence type="inferred from homology"/>
<evidence type="ECO:0000313" key="7">
    <source>
        <dbReference type="EMBL" id="HHP82184.1"/>
    </source>
</evidence>
<protein>
    <recommendedName>
        <fullName evidence="3">Elongation factor 1-beta</fullName>
    </recommendedName>
</protein>
<reference evidence="7" key="1">
    <citation type="journal article" date="2020" name="mSystems">
        <title>Genome- and Community-Level Interaction Insights into Carbon Utilization and Element Cycling Functions of Hydrothermarchaeota in Hydrothermal Sediment.</title>
        <authorList>
            <person name="Zhou Z."/>
            <person name="Liu Y."/>
            <person name="Xu W."/>
            <person name="Pan J."/>
            <person name="Luo Z.H."/>
            <person name="Li M."/>
        </authorList>
    </citation>
    <scope>NUCLEOTIDE SEQUENCE [LARGE SCALE GENOMIC DNA]</scope>
    <source>
        <strain evidence="8">SpSt-1</strain>
        <strain evidence="7">SpSt-1121</strain>
    </source>
</reference>
<name>A0A7C5XKM9_9CREN</name>
<evidence type="ECO:0000313" key="8">
    <source>
        <dbReference type="EMBL" id="HHR95485.1"/>
    </source>
</evidence>
<evidence type="ECO:0000256" key="1">
    <source>
        <dbReference type="ARBA" id="ARBA00003815"/>
    </source>
</evidence>
<feature type="domain" description="Translation elongation factor EF1B beta/delta subunit guanine nucleotide exchange" evidence="6">
    <location>
        <begin position="4"/>
        <end position="91"/>
    </location>
</feature>
<dbReference type="InterPro" id="IPR004542">
    <property type="entry name" value="Transl_elong_EF1B_B_arc"/>
</dbReference>
<evidence type="ECO:0000256" key="3">
    <source>
        <dbReference type="ARBA" id="ARBA00017600"/>
    </source>
</evidence>
<evidence type="ECO:0000256" key="5">
    <source>
        <dbReference type="ARBA" id="ARBA00022917"/>
    </source>
</evidence>
<dbReference type="GO" id="GO:0003746">
    <property type="term" value="F:translation elongation factor activity"/>
    <property type="evidence" value="ECO:0007669"/>
    <property type="project" value="UniProtKB-KW"/>
</dbReference>
<gene>
    <name evidence="8" type="ORF">ENL47_01315</name>
    <name evidence="7" type="ORF">ENM84_05915</name>
</gene>